<keyword evidence="2" id="KW-0732">Signal</keyword>
<dbReference type="Proteomes" id="UP000325785">
    <property type="component" value="Chromosome"/>
</dbReference>
<sequence>MPRLIVFCLVMLGLSACTNANDLDSAPADLGDFHLGHNVVVAPKLVKGPLSRTASKTEWIAVMETAIDERFGRYEGTRLYHLGISVDGYVLAQPGIPVVAAPKSLLVLNVSVWDDAAGAKLNPRPERITVAESFTADTVVGSGLTLTREEQMQNLARNAAKQIQTWLQKEKRAKGWFEGAPGAKPVKPPAAAPGDSAETADAA</sequence>
<accession>A0A0T5NQY9</accession>
<dbReference type="AlphaFoldDB" id="A0A0T5NQY9"/>
<evidence type="ECO:0008006" key="7">
    <source>
        <dbReference type="Google" id="ProtNLM"/>
    </source>
</evidence>
<evidence type="ECO:0000256" key="1">
    <source>
        <dbReference type="SAM" id="MobiDB-lite"/>
    </source>
</evidence>
<evidence type="ECO:0000313" key="5">
    <source>
        <dbReference type="Proteomes" id="UP000051401"/>
    </source>
</evidence>
<dbReference type="EMBL" id="CP031598">
    <property type="protein sequence ID" value="QEW24430.1"/>
    <property type="molecule type" value="Genomic_DNA"/>
</dbReference>
<evidence type="ECO:0000313" key="4">
    <source>
        <dbReference type="EMBL" id="QEW24430.1"/>
    </source>
</evidence>
<feature type="signal peptide" evidence="2">
    <location>
        <begin position="1"/>
        <end position="20"/>
    </location>
</feature>
<dbReference type="KEGG" id="rid:RIdsm_00208"/>
<reference evidence="3 5" key="1">
    <citation type="submission" date="2015-04" db="EMBL/GenBank/DDBJ databases">
        <title>The draft genome sequence of Roseovarius indicus B108T.</title>
        <authorList>
            <person name="Li G."/>
            <person name="Lai Q."/>
            <person name="Shao Z."/>
            <person name="Yan P."/>
        </authorList>
    </citation>
    <scope>NUCLEOTIDE SEQUENCE [LARGE SCALE GENOMIC DNA]</scope>
    <source>
        <strain evidence="3 5">B108</strain>
    </source>
</reference>
<evidence type="ECO:0000313" key="6">
    <source>
        <dbReference type="Proteomes" id="UP000325785"/>
    </source>
</evidence>
<dbReference type="PATRIC" id="fig|540747.5.peg.5188"/>
<feature type="region of interest" description="Disordered" evidence="1">
    <location>
        <begin position="177"/>
        <end position="203"/>
    </location>
</feature>
<dbReference type="Proteomes" id="UP000051401">
    <property type="component" value="Unassembled WGS sequence"/>
</dbReference>
<gene>
    <name evidence="4" type="ORF">RIdsm_00208</name>
    <name evidence="3" type="ORF">XM52_28710</name>
</gene>
<protein>
    <recommendedName>
        <fullName evidence="7">Lipoprotein</fullName>
    </recommendedName>
</protein>
<keyword evidence="5" id="KW-1185">Reference proteome</keyword>
<feature type="chain" id="PRO_5010437224" description="Lipoprotein" evidence="2">
    <location>
        <begin position="21"/>
        <end position="203"/>
    </location>
</feature>
<dbReference type="EMBL" id="LAXI01000057">
    <property type="protein sequence ID" value="KRS11371.1"/>
    <property type="molecule type" value="Genomic_DNA"/>
</dbReference>
<name>A0A0T5NQY9_9RHOB</name>
<evidence type="ECO:0000313" key="3">
    <source>
        <dbReference type="EMBL" id="KRS11371.1"/>
    </source>
</evidence>
<dbReference type="OrthoDB" id="7834608at2"/>
<organism evidence="3 5">
    <name type="scientific">Roseovarius indicus</name>
    <dbReference type="NCBI Taxonomy" id="540747"/>
    <lineage>
        <taxon>Bacteria</taxon>
        <taxon>Pseudomonadati</taxon>
        <taxon>Pseudomonadota</taxon>
        <taxon>Alphaproteobacteria</taxon>
        <taxon>Rhodobacterales</taxon>
        <taxon>Roseobacteraceae</taxon>
        <taxon>Roseovarius</taxon>
    </lineage>
</organism>
<proteinExistence type="predicted"/>
<dbReference type="RefSeq" id="WP_057821998.1">
    <property type="nucleotide sequence ID" value="NZ_CP031598.1"/>
</dbReference>
<reference evidence="4 6" key="2">
    <citation type="submission" date="2018-08" db="EMBL/GenBank/DDBJ databases">
        <title>Genetic Globetrotter - A new plasmid hitch-hiking vast phylogenetic and geographic distances.</title>
        <authorList>
            <person name="Vollmers J."/>
            <person name="Petersen J."/>
        </authorList>
    </citation>
    <scope>NUCLEOTIDE SEQUENCE [LARGE SCALE GENOMIC DNA]</scope>
    <source>
        <strain evidence="4 6">DSM 26383</strain>
    </source>
</reference>
<dbReference type="STRING" id="540747.SAMN04488031_1342"/>
<dbReference type="PROSITE" id="PS51257">
    <property type="entry name" value="PROKAR_LIPOPROTEIN"/>
    <property type="match status" value="1"/>
</dbReference>
<evidence type="ECO:0000256" key="2">
    <source>
        <dbReference type="SAM" id="SignalP"/>
    </source>
</evidence>